<comment type="similarity">
    <text evidence="9">In the C-terminal section; belongs to the aldose epimerase family.</text>
</comment>
<dbReference type="NCBIfam" id="TIGR01179">
    <property type="entry name" value="galE"/>
    <property type="match status" value="1"/>
</dbReference>
<dbReference type="PANTHER" id="PTHR43725:SF47">
    <property type="entry name" value="UDP-GLUCOSE 4-EPIMERASE"/>
    <property type="match status" value="1"/>
</dbReference>
<evidence type="ECO:0000256" key="1">
    <source>
        <dbReference type="ARBA" id="ARBA00000083"/>
    </source>
</evidence>
<dbReference type="Pfam" id="PF16363">
    <property type="entry name" value="GDP_Man_Dehyd"/>
    <property type="match status" value="1"/>
</dbReference>
<evidence type="ECO:0000256" key="6">
    <source>
        <dbReference type="ARBA" id="ARBA00023235"/>
    </source>
</evidence>
<reference evidence="12 13" key="1">
    <citation type="submission" date="2017-06" db="EMBL/GenBank/DDBJ databases">
        <title>Global population genomics of the pathogenic fungus Cryptococcus neoformans var. grubii.</title>
        <authorList>
            <person name="Cuomo C."/>
            <person name="Litvintseva A."/>
            <person name="Chen Y."/>
            <person name="Young S."/>
            <person name="Zeng Q."/>
            <person name="Chapman S."/>
            <person name="Gujja S."/>
            <person name="Saif S."/>
            <person name="Birren B."/>
        </authorList>
    </citation>
    <scope>NUCLEOTIDE SEQUENCE [LARGE SCALE GENOMIC DNA]</scope>
    <source>
        <strain evidence="12 13">Tu259-1</strain>
    </source>
</reference>
<keyword evidence="6 10" id="KW-0413">Isomerase</keyword>
<sequence>MVFEQTRVTMNQTSTSSLSVHGQPLKNVLVTGGLGYIGSHVVLSLLVSGRYLPIIIDNAHNAYPQALERCNQIAQNEVGPHAPKPLYHQCDIRNAEEIDKVFKQYQSKGGIWAVIHLAALKAVGESSEIPLDYYEVNVGGSISLLKIMQRFQTNNLVFSSSATVYGTPAMIPIPETSEIIPESVYGRTKAITEEVIRDVCRADAAKAGIQGLKAISVRYFNPAGAHLSGQLGEEPKGRPGNLLPILAQIAVGRLSSDLKVFGNDYPTRDGTCLRDYLHIMDLAEGHLLGLDALAKSEITTQSSGIFHSVDTKKNGYFRAFNLGRGKGITVLEMINEMKIATGYGYQYEIVERRSGDVPDLTADPRLAKEELGFIARRGLQEMCQDLWRFQSRNVAGYSS</sequence>
<dbReference type="PANTHER" id="PTHR43725">
    <property type="entry name" value="UDP-GLUCOSE 4-EPIMERASE"/>
    <property type="match status" value="1"/>
</dbReference>
<dbReference type="GO" id="GO:0006012">
    <property type="term" value="P:galactose metabolic process"/>
    <property type="evidence" value="ECO:0007669"/>
    <property type="project" value="UniProtKB-UniPathway"/>
</dbReference>
<comment type="similarity">
    <text evidence="8">In the N-terminal section; belongs to the NAD(P)-dependent epimerase/dehydratase family.</text>
</comment>
<dbReference type="CDD" id="cd05247">
    <property type="entry name" value="UDP_G4E_1_SDR_e"/>
    <property type="match status" value="1"/>
</dbReference>
<proteinExistence type="inferred from homology"/>
<comment type="cofactor">
    <cofactor evidence="2 10">
        <name>NAD(+)</name>
        <dbReference type="ChEBI" id="CHEBI:57540"/>
    </cofactor>
</comment>
<dbReference type="GO" id="GO:0005829">
    <property type="term" value="C:cytosol"/>
    <property type="evidence" value="ECO:0007669"/>
    <property type="project" value="TreeGrafter"/>
</dbReference>
<comment type="caution">
    <text evidence="12">The sequence shown here is derived from an EMBL/GenBank/DDBJ whole genome shotgun (WGS) entry which is preliminary data.</text>
</comment>
<dbReference type="SUPFAM" id="SSF51735">
    <property type="entry name" value="NAD(P)-binding Rossmann-fold domains"/>
    <property type="match status" value="1"/>
</dbReference>
<organism evidence="12 13">
    <name type="scientific">Cryptococcus neoformans Tu259-1</name>
    <dbReference type="NCBI Taxonomy" id="1230072"/>
    <lineage>
        <taxon>Eukaryota</taxon>
        <taxon>Fungi</taxon>
        <taxon>Dikarya</taxon>
        <taxon>Basidiomycota</taxon>
        <taxon>Agaricomycotina</taxon>
        <taxon>Tremellomycetes</taxon>
        <taxon>Tremellales</taxon>
        <taxon>Cryptococcaceae</taxon>
        <taxon>Cryptococcus</taxon>
        <taxon>Cryptococcus neoformans species complex</taxon>
    </lineage>
</organism>
<dbReference type="GO" id="GO:0003978">
    <property type="term" value="F:UDP-glucose 4-epimerase activity"/>
    <property type="evidence" value="ECO:0007669"/>
    <property type="project" value="UniProtKB-UniRule"/>
</dbReference>
<dbReference type="EMBL" id="AMKT01000098">
    <property type="protein sequence ID" value="OXG11351.1"/>
    <property type="molecule type" value="Genomic_DNA"/>
</dbReference>
<protein>
    <recommendedName>
        <fullName evidence="10">UDP-glucose 4-epimerase</fullName>
        <ecNumber evidence="10">5.1.3.2</ecNumber>
    </recommendedName>
</protein>
<evidence type="ECO:0000256" key="10">
    <source>
        <dbReference type="RuleBase" id="RU366046"/>
    </source>
</evidence>
<dbReference type="EC" id="5.1.3.2" evidence="10"/>
<comment type="pathway">
    <text evidence="4">Carbohydrate metabolism; hexose metabolism.</text>
</comment>
<evidence type="ECO:0000313" key="13">
    <source>
        <dbReference type="Proteomes" id="UP000199727"/>
    </source>
</evidence>
<evidence type="ECO:0000259" key="11">
    <source>
        <dbReference type="Pfam" id="PF16363"/>
    </source>
</evidence>
<evidence type="ECO:0000256" key="8">
    <source>
        <dbReference type="ARBA" id="ARBA00037955"/>
    </source>
</evidence>
<evidence type="ECO:0000256" key="4">
    <source>
        <dbReference type="ARBA" id="ARBA00005028"/>
    </source>
</evidence>
<evidence type="ECO:0000256" key="5">
    <source>
        <dbReference type="ARBA" id="ARBA00023027"/>
    </source>
</evidence>
<keyword evidence="5 10" id="KW-0520">NAD</keyword>
<comment type="similarity">
    <text evidence="10">Belongs to the NAD(P)-dependent epimerase/dehydratase family.</text>
</comment>
<dbReference type="InterPro" id="IPR036291">
    <property type="entry name" value="NAD(P)-bd_dom_sf"/>
</dbReference>
<evidence type="ECO:0000256" key="3">
    <source>
        <dbReference type="ARBA" id="ARBA00004947"/>
    </source>
</evidence>
<dbReference type="Gene3D" id="3.40.50.720">
    <property type="entry name" value="NAD(P)-binding Rossmann-like Domain"/>
    <property type="match status" value="1"/>
</dbReference>
<dbReference type="InterPro" id="IPR016040">
    <property type="entry name" value="NAD(P)-bd_dom"/>
</dbReference>
<dbReference type="InterPro" id="IPR005886">
    <property type="entry name" value="UDP_G4E"/>
</dbReference>
<evidence type="ECO:0000313" key="12">
    <source>
        <dbReference type="EMBL" id="OXG11351.1"/>
    </source>
</evidence>
<accession>A0A854Q2A5</accession>
<dbReference type="Gene3D" id="3.90.25.10">
    <property type="entry name" value="UDP-galactose 4-epimerase, domain 1"/>
    <property type="match status" value="1"/>
</dbReference>
<evidence type="ECO:0000256" key="2">
    <source>
        <dbReference type="ARBA" id="ARBA00001911"/>
    </source>
</evidence>
<dbReference type="UniPathway" id="UPA00214"/>
<dbReference type="AlphaFoldDB" id="A0A854Q2A5"/>
<feature type="domain" description="NAD(P)-binding" evidence="11">
    <location>
        <begin position="29"/>
        <end position="385"/>
    </location>
</feature>
<comment type="catalytic activity">
    <reaction evidence="1 10">
        <text>UDP-alpha-D-glucose = UDP-alpha-D-galactose</text>
        <dbReference type="Rhea" id="RHEA:22168"/>
        <dbReference type="ChEBI" id="CHEBI:58885"/>
        <dbReference type="ChEBI" id="CHEBI:66914"/>
        <dbReference type="EC" id="5.1.3.2"/>
    </reaction>
</comment>
<comment type="subunit">
    <text evidence="10">Homodimer.</text>
</comment>
<comment type="pathway">
    <text evidence="3 10">Carbohydrate metabolism; galactose metabolism.</text>
</comment>
<name>A0A854Q2A5_CRYNE</name>
<evidence type="ECO:0000256" key="7">
    <source>
        <dbReference type="ARBA" id="ARBA00037676"/>
    </source>
</evidence>
<evidence type="ECO:0000256" key="9">
    <source>
        <dbReference type="ARBA" id="ARBA00038238"/>
    </source>
</evidence>
<comment type="function">
    <text evidence="7">Mutarotase converts alpha-aldose to the beta-anomer. It is active on D-glucose, L-arabinose, D-xylose, D-galactose, maltose and lactose.</text>
</comment>
<keyword evidence="10" id="KW-0119">Carbohydrate metabolism</keyword>
<gene>
    <name evidence="12" type="ORF">C361_06455</name>
</gene>
<dbReference type="Proteomes" id="UP000199727">
    <property type="component" value="Unassembled WGS sequence"/>
</dbReference>